<evidence type="ECO:0000259" key="2">
    <source>
        <dbReference type="Pfam" id="PF00534"/>
    </source>
</evidence>
<gene>
    <name evidence="4" type="primary">mshA_4</name>
    <name evidence="4" type="ORF">Pla175_39250</name>
</gene>
<organism evidence="4 5">
    <name type="scientific">Pirellulimonas nuda</name>
    <dbReference type="NCBI Taxonomy" id="2528009"/>
    <lineage>
        <taxon>Bacteria</taxon>
        <taxon>Pseudomonadati</taxon>
        <taxon>Planctomycetota</taxon>
        <taxon>Planctomycetia</taxon>
        <taxon>Pirellulales</taxon>
        <taxon>Lacipirellulaceae</taxon>
        <taxon>Pirellulimonas</taxon>
    </lineage>
</organism>
<feature type="domain" description="Glycosyltransferase subfamily 4-like N-terminal" evidence="3">
    <location>
        <begin position="17"/>
        <end position="195"/>
    </location>
</feature>
<evidence type="ECO:0000313" key="5">
    <source>
        <dbReference type="Proteomes" id="UP000317429"/>
    </source>
</evidence>
<keyword evidence="4" id="KW-0328">Glycosyltransferase</keyword>
<dbReference type="Pfam" id="PF13439">
    <property type="entry name" value="Glyco_transf_4"/>
    <property type="match status" value="1"/>
</dbReference>
<dbReference type="SUPFAM" id="SSF53756">
    <property type="entry name" value="UDP-Glycosyltransferase/glycogen phosphorylase"/>
    <property type="match status" value="1"/>
</dbReference>
<evidence type="ECO:0000313" key="4">
    <source>
        <dbReference type="EMBL" id="QDU90519.1"/>
    </source>
</evidence>
<dbReference type="EMBL" id="CP036291">
    <property type="protein sequence ID" value="QDU90519.1"/>
    <property type="molecule type" value="Genomic_DNA"/>
</dbReference>
<evidence type="ECO:0000259" key="3">
    <source>
        <dbReference type="Pfam" id="PF13439"/>
    </source>
</evidence>
<dbReference type="GO" id="GO:0009103">
    <property type="term" value="P:lipopolysaccharide biosynthetic process"/>
    <property type="evidence" value="ECO:0007669"/>
    <property type="project" value="TreeGrafter"/>
</dbReference>
<dbReference type="Gene3D" id="3.40.50.2000">
    <property type="entry name" value="Glycogen Phosphorylase B"/>
    <property type="match status" value="2"/>
</dbReference>
<reference evidence="4 5" key="1">
    <citation type="submission" date="2019-02" db="EMBL/GenBank/DDBJ databases">
        <title>Deep-cultivation of Planctomycetes and their phenomic and genomic characterization uncovers novel biology.</title>
        <authorList>
            <person name="Wiegand S."/>
            <person name="Jogler M."/>
            <person name="Boedeker C."/>
            <person name="Pinto D."/>
            <person name="Vollmers J."/>
            <person name="Rivas-Marin E."/>
            <person name="Kohn T."/>
            <person name="Peeters S.H."/>
            <person name="Heuer A."/>
            <person name="Rast P."/>
            <person name="Oberbeckmann S."/>
            <person name="Bunk B."/>
            <person name="Jeske O."/>
            <person name="Meyerdierks A."/>
            <person name="Storesund J.E."/>
            <person name="Kallscheuer N."/>
            <person name="Luecker S."/>
            <person name="Lage O.M."/>
            <person name="Pohl T."/>
            <person name="Merkel B.J."/>
            <person name="Hornburger P."/>
            <person name="Mueller R.-W."/>
            <person name="Bruemmer F."/>
            <person name="Labrenz M."/>
            <person name="Spormann A.M."/>
            <person name="Op den Camp H."/>
            <person name="Overmann J."/>
            <person name="Amann R."/>
            <person name="Jetten M.S.M."/>
            <person name="Mascher T."/>
            <person name="Medema M.H."/>
            <person name="Devos D.P."/>
            <person name="Kaster A.-K."/>
            <person name="Ovreas L."/>
            <person name="Rohde M."/>
            <person name="Galperin M.Y."/>
            <person name="Jogler C."/>
        </authorList>
    </citation>
    <scope>NUCLEOTIDE SEQUENCE [LARGE SCALE GENOMIC DNA]</scope>
    <source>
        <strain evidence="4 5">Pla175</strain>
    </source>
</reference>
<dbReference type="Proteomes" id="UP000317429">
    <property type="component" value="Chromosome"/>
</dbReference>
<dbReference type="Pfam" id="PF00534">
    <property type="entry name" value="Glycos_transf_1"/>
    <property type="match status" value="1"/>
</dbReference>
<dbReference type="GO" id="GO:0102710">
    <property type="term" value="F:D-inositol-3-phosphate glycosyltransferase activity"/>
    <property type="evidence" value="ECO:0007669"/>
    <property type="project" value="UniProtKB-EC"/>
</dbReference>
<dbReference type="OrthoDB" id="283384at2"/>
<keyword evidence="1 4" id="KW-0808">Transferase</keyword>
<dbReference type="PANTHER" id="PTHR46401:SF2">
    <property type="entry name" value="GLYCOSYLTRANSFERASE WBBK-RELATED"/>
    <property type="match status" value="1"/>
</dbReference>
<dbReference type="RefSeq" id="WP_145289153.1">
    <property type="nucleotide sequence ID" value="NZ_CP036291.1"/>
</dbReference>
<dbReference type="PANTHER" id="PTHR46401">
    <property type="entry name" value="GLYCOSYLTRANSFERASE WBBK-RELATED"/>
    <property type="match status" value="1"/>
</dbReference>
<name>A0A518DGC6_9BACT</name>
<dbReference type="InterPro" id="IPR001296">
    <property type="entry name" value="Glyco_trans_1"/>
</dbReference>
<dbReference type="InterPro" id="IPR028098">
    <property type="entry name" value="Glyco_trans_4-like_N"/>
</dbReference>
<keyword evidence="5" id="KW-1185">Reference proteome</keyword>
<sequence>MTLRIGFYLGDVSVLKGGVGPYAQRVARALSAHRFNSAVDVRVLCNRGALPDGVEPARVTYLGSNRGPRRSWNSVRGRAFRAVEQLVRRRSADPWREPAGGPIHRAARAHRLDLLHFPIQHSPEENPGVPFVVTMHDVQELHFPEFFSPADRLHRAQFNLTATRNAAAVVVSFEHIRQDLIRLFGCDPSRVVVLPLPYAQIGLSCAKPADEAEMQAKYGTREGFFLYPAQTWPHKNHLRLIEAFERVCRKSERSLRLVCTGVKNADHFPEIEARLARSPVRDRVSFTGLVDEGELAWLYRHCTATVVPTLYEAGSFPVLEAMRAGAPVVCARTTSLPDTLGDERFLFDPQDIGSIAQAMTRMASDAAFRVASVENGARRMAELDAIDVGAAYEAFWLGLRDRLALR</sequence>
<protein>
    <submittedName>
        <fullName evidence="4">D-inositol 3-phosphate glycosyltransferase</fullName>
        <ecNumber evidence="4">2.4.1.250</ecNumber>
    </submittedName>
</protein>
<proteinExistence type="predicted"/>
<evidence type="ECO:0000256" key="1">
    <source>
        <dbReference type="ARBA" id="ARBA00022679"/>
    </source>
</evidence>
<accession>A0A518DGC6</accession>
<dbReference type="EC" id="2.4.1.250" evidence="4"/>
<dbReference type="KEGG" id="pnd:Pla175_39250"/>
<dbReference type="CDD" id="cd03809">
    <property type="entry name" value="GT4_MtfB-like"/>
    <property type="match status" value="1"/>
</dbReference>
<feature type="domain" description="Glycosyl transferase family 1" evidence="2">
    <location>
        <begin position="221"/>
        <end position="378"/>
    </location>
</feature>
<dbReference type="AlphaFoldDB" id="A0A518DGC6"/>